<dbReference type="Pfam" id="PF24034">
    <property type="entry name" value="DUF7343"/>
    <property type="match status" value="1"/>
</dbReference>
<evidence type="ECO:0000313" key="6">
    <source>
        <dbReference type="Proteomes" id="UP001596417"/>
    </source>
</evidence>
<dbReference type="GeneID" id="76198424"/>
<keyword evidence="2" id="KW-1133">Transmembrane helix</keyword>
<feature type="domain" description="DUF7343" evidence="3">
    <location>
        <begin position="315"/>
        <end position="375"/>
    </location>
</feature>
<feature type="region of interest" description="Disordered" evidence="1">
    <location>
        <begin position="283"/>
        <end position="308"/>
    </location>
</feature>
<feature type="compositionally biased region" description="Polar residues" evidence="1">
    <location>
        <begin position="27"/>
        <end position="43"/>
    </location>
</feature>
<dbReference type="InterPro" id="IPR055767">
    <property type="entry name" value="DUF7343"/>
</dbReference>
<comment type="caution">
    <text evidence="5">The sequence shown here is derived from an EMBL/GenBank/DDBJ whole genome shotgun (WGS) entry which is preliminary data.</text>
</comment>
<keyword evidence="6" id="KW-1185">Reference proteome</keyword>
<sequence length="391" mass="43040">MLRVLVAVVLVLTATGMATTGSEPVSIATSSPLTEQVESTPPTAQIGTVPPTAQMGVSIADQEFDRTTFRINVSENGSARWTFVYRRDLSNQTERRQFNAFAEEFNEQSDLYENFKKRAQVLTESGAKETGREMNATGFSRRAYVGPLDNSGVVEMSFRWSNFAKIEGDKIIVGDVFEGGLLIGPNQRIAVTWSDNLTHEASVPKPDDKSDDTVTWTGKAGRQFYDNKPKVVLNRPTESESNAAAVQLPFGGLSIWHWLLGLGAFVLLTTLIAYRSDAITDRMSVPSREKSESGTGSKPKPDDEPTTSVITEAELMTDEDRVLSLLEENNGRMKQVNIVNETGWSKSKVSMLLSDMDDEDLISKLRVGRENIISIVGDEPEAARSPFEDDG</sequence>
<evidence type="ECO:0000313" key="5">
    <source>
        <dbReference type="EMBL" id="MFC7188859.1"/>
    </source>
</evidence>
<feature type="transmembrane region" description="Helical" evidence="2">
    <location>
        <begin position="255"/>
        <end position="274"/>
    </location>
</feature>
<evidence type="ECO:0000259" key="3">
    <source>
        <dbReference type="Pfam" id="PF24034"/>
    </source>
</evidence>
<dbReference type="Proteomes" id="UP001596417">
    <property type="component" value="Unassembled WGS sequence"/>
</dbReference>
<name>A0ABD5YHT1_9EURY</name>
<dbReference type="InterPro" id="IPR055769">
    <property type="entry name" value="DUF7345"/>
</dbReference>
<evidence type="ECO:0000256" key="1">
    <source>
        <dbReference type="SAM" id="MobiDB-lite"/>
    </source>
</evidence>
<dbReference type="Pfam" id="PF24036">
    <property type="entry name" value="DUF7345"/>
    <property type="match status" value="1"/>
</dbReference>
<evidence type="ECO:0000256" key="2">
    <source>
        <dbReference type="SAM" id="Phobius"/>
    </source>
</evidence>
<organism evidence="5 6">
    <name type="scientific">Halocatena marina</name>
    <dbReference type="NCBI Taxonomy" id="2934937"/>
    <lineage>
        <taxon>Archaea</taxon>
        <taxon>Methanobacteriati</taxon>
        <taxon>Methanobacteriota</taxon>
        <taxon>Stenosarchaea group</taxon>
        <taxon>Halobacteria</taxon>
        <taxon>Halobacteriales</taxon>
        <taxon>Natronomonadaceae</taxon>
        <taxon>Halocatena</taxon>
    </lineage>
</organism>
<dbReference type="AlphaFoldDB" id="A0ABD5YHT1"/>
<dbReference type="SUPFAM" id="SSF46785">
    <property type="entry name" value="Winged helix' DNA-binding domain"/>
    <property type="match status" value="1"/>
</dbReference>
<dbReference type="RefSeq" id="WP_248904542.1">
    <property type="nucleotide sequence ID" value="NZ_CP109979.1"/>
</dbReference>
<dbReference type="InterPro" id="IPR036390">
    <property type="entry name" value="WH_DNA-bd_sf"/>
</dbReference>
<protein>
    <submittedName>
        <fullName evidence="5">Helix-turn-helix transcriptional regulator</fullName>
    </submittedName>
</protein>
<reference evidence="5 6" key="1">
    <citation type="journal article" date="2019" name="Int. J. Syst. Evol. Microbiol.">
        <title>The Global Catalogue of Microorganisms (GCM) 10K type strain sequencing project: providing services to taxonomists for standard genome sequencing and annotation.</title>
        <authorList>
            <consortium name="The Broad Institute Genomics Platform"/>
            <consortium name="The Broad Institute Genome Sequencing Center for Infectious Disease"/>
            <person name="Wu L."/>
            <person name="Ma J."/>
        </authorList>
    </citation>
    <scope>NUCLEOTIDE SEQUENCE [LARGE SCALE GENOMIC DNA]</scope>
    <source>
        <strain evidence="5 6">RDMS1</strain>
    </source>
</reference>
<evidence type="ECO:0000259" key="4">
    <source>
        <dbReference type="Pfam" id="PF24036"/>
    </source>
</evidence>
<keyword evidence="2" id="KW-0812">Transmembrane</keyword>
<accession>A0ABD5YHT1</accession>
<gene>
    <name evidence="5" type="ORF">ACFQL7_02695</name>
</gene>
<dbReference type="EMBL" id="JBHTAX010000001">
    <property type="protein sequence ID" value="MFC7188859.1"/>
    <property type="molecule type" value="Genomic_DNA"/>
</dbReference>
<keyword evidence="2" id="KW-0472">Membrane</keyword>
<feature type="region of interest" description="Disordered" evidence="1">
    <location>
        <begin position="21"/>
        <end position="43"/>
    </location>
</feature>
<feature type="domain" description="DUF7345" evidence="4">
    <location>
        <begin position="70"/>
        <end position="196"/>
    </location>
</feature>
<proteinExistence type="predicted"/>